<evidence type="ECO:0000313" key="3">
    <source>
        <dbReference type="Proteomes" id="UP000008281"/>
    </source>
</evidence>
<feature type="domain" description="GH18" evidence="1">
    <location>
        <begin position="135"/>
        <end position="316"/>
    </location>
</feature>
<dbReference type="PANTHER" id="PTHR46073">
    <property type="entry name" value="CHITINASE"/>
    <property type="match status" value="1"/>
</dbReference>
<dbReference type="SUPFAM" id="SSF51445">
    <property type="entry name" value="(Trans)glycosidases"/>
    <property type="match status" value="1"/>
</dbReference>
<evidence type="ECO:0000259" key="1">
    <source>
        <dbReference type="PROSITE" id="PS51910"/>
    </source>
</evidence>
<gene>
    <name evidence="2" type="ORF">CRE_12987</name>
</gene>
<dbReference type="InterPro" id="IPR017853">
    <property type="entry name" value="GH"/>
</dbReference>
<sequence>MLKITEAVGFPSIFTFRKVCSDYRNFIDDKTPNISVTGITIHVYPQRMYLYYKISGNEKTLILYKKHPDGCAVNHNDREHVMENEEVLSVFLRDFEFFIKHQKSALEQFHFHSLYLPNEEEFHHLISPILHKTIKILKSRMKLKELLVHVDFLNILSFDYYTTSITGPPAPLFSGVGEYRGYNVDRTMKYFACETGAPGKLNMGVPFYGTHWKNVGASPIDKSDEMWRTANGTTHIPWRLLRKGILKASWNKNAMTSYVWNAKHRILLGFENQKSLEKKMIYARKKNLGGIVIESIGGDDNENSLLAVIAEQRFNVESNDVNLQC</sequence>
<dbReference type="eggNOG" id="KOG2806">
    <property type="taxonomic scope" value="Eukaryota"/>
</dbReference>
<dbReference type="InterPro" id="IPR001223">
    <property type="entry name" value="Glyco_hydro18_cat"/>
</dbReference>
<dbReference type="InParanoid" id="E3N148"/>
<accession>E3N148</accession>
<protein>
    <recommendedName>
        <fullName evidence="1">GH18 domain-containing protein</fullName>
    </recommendedName>
</protein>
<dbReference type="PANTHER" id="PTHR46073:SF1">
    <property type="entry name" value="GH18 DOMAIN-CONTAINING PROTEIN-RELATED"/>
    <property type="match status" value="1"/>
</dbReference>
<dbReference type="Proteomes" id="UP000008281">
    <property type="component" value="Unassembled WGS sequence"/>
</dbReference>
<dbReference type="GO" id="GO:0005975">
    <property type="term" value="P:carbohydrate metabolic process"/>
    <property type="evidence" value="ECO:0007669"/>
    <property type="project" value="InterPro"/>
</dbReference>
<dbReference type="STRING" id="31234.E3N148"/>
<proteinExistence type="predicted"/>
<dbReference type="EMBL" id="DS268507">
    <property type="protein sequence ID" value="EFO83166.1"/>
    <property type="molecule type" value="Genomic_DNA"/>
</dbReference>
<dbReference type="SMART" id="SM00636">
    <property type="entry name" value="Glyco_18"/>
    <property type="match status" value="1"/>
</dbReference>
<dbReference type="Pfam" id="PF00704">
    <property type="entry name" value="Glyco_hydro_18"/>
    <property type="match status" value="1"/>
</dbReference>
<evidence type="ECO:0000313" key="2">
    <source>
        <dbReference type="EMBL" id="EFO83166.1"/>
    </source>
</evidence>
<dbReference type="AlphaFoldDB" id="E3N148"/>
<organism evidence="3">
    <name type="scientific">Caenorhabditis remanei</name>
    <name type="common">Caenorhabditis vulgaris</name>
    <dbReference type="NCBI Taxonomy" id="31234"/>
    <lineage>
        <taxon>Eukaryota</taxon>
        <taxon>Metazoa</taxon>
        <taxon>Ecdysozoa</taxon>
        <taxon>Nematoda</taxon>
        <taxon>Chromadorea</taxon>
        <taxon>Rhabditida</taxon>
        <taxon>Rhabditina</taxon>
        <taxon>Rhabditomorpha</taxon>
        <taxon>Rhabditoidea</taxon>
        <taxon>Rhabditidae</taxon>
        <taxon>Peloderinae</taxon>
        <taxon>Caenorhabditis</taxon>
    </lineage>
</organism>
<keyword evidence="3" id="KW-1185">Reference proteome</keyword>
<dbReference type="HOGENOM" id="CLU_855894_0_0_1"/>
<reference evidence="2" key="1">
    <citation type="submission" date="2007-07" db="EMBL/GenBank/DDBJ databases">
        <title>PCAP assembly of the Caenorhabditis remanei genome.</title>
        <authorList>
            <consortium name="The Caenorhabditis remanei Sequencing Consortium"/>
            <person name="Wilson R.K."/>
        </authorList>
    </citation>
    <scope>NUCLEOTIDE SEQUENCE [LARGE SCALE GENOMIC DNA]</scope>
    <source>
        <strain evidence="2">PB4641</strain>
    </source>
</reference>
<dbReference type="GO" id="GO:0008061">
    <property type="term" value="F:chitin binding"/>
    <property type="evidence" value="ECO:0007669"/>
    <property type="project" value="InterPro"/>
</dbReference>
<dbReference type="OrthoDB" id="76388at2759"/>
<name>E3N148_CAERE</name>
<dbReference type="PROSITE" id="PS51910">
    <property type="entry name" value="GH18_2"/>
    <property type="match status" value="1"/>
</dbReference>
<dbReference type="Gene3D" id="3.20.20.80">
    <property type="entry name" value="Glycosidases"/>
    <property type="match status" value="2"/>
</dbReference>
<dbReference type="InterPro" id="IPR011583">
    <property type="entry name" value="Chitinase_II/V-like_cat"/>
</dbReference>